<dbReference type="RefSeq" id="XP_025599787.1">
    <property type="nucleotide sequence ID" value="XM_025741143.1"/>
</dbReference>
<organism evidence="2 3">
    <name type="scientific">Tilletiopsis washingtonensis</name>
    <dbReference type="NCBI Taxonomy" id="58919"/>
    <lineage>
        <taxon>Eukaryota</taxon>
        <taxon>Fungi</taxon>
        <taxon>Dikarya</taxon>
        <taxon>Basidiomycota</taxon>
        <taxon>Ustilaginomycotina</taxon>
        <taxon>Exobasidiomycetes</taxon>
        <taxon>Entylomatales</taxon>
        <taxon>Entylomatales incertae sedis</taxon>
        <taxon>Tilletiopsis</taxon>
    </lineage>
</organism>
<reference evidence="2 3" key="1">
    <citation type="journal article" date="2018" name="Mol. Biol. Evol.">
        <title>Broad Genomic Sampling Reveals a Smut Pathogenic Ancestry of the Fungal Clade Ustilaginomycotina.</title>
        <authorList>
            <person name="Kijpornyongpan T."/>
            <person name="Mondo S.J."/>
            <person name="Barry K."/>
            <person name="Sandor L."/>
            <person name="Lee J."/>
            <person name="Lipzen A."/>
            <person name="Pangilinan J."/>
            <person name="LaButti K."/>
            <person name="Hainaut M."/>
            <person name="Henrissat B."/>
            <person name="Grigoriev I.V."/>
            <person name="Spatafora J.W."/>
            <person name="Aime M.C."/>
        </authorList>
    </citation>
    <scope>NUCLEOTIDE SEQUENCE [LARGE SCALE GENOMIC DNA]</scope>
    <source>
        <strain evidence="2 3">MCA 4186</strain>
    </source>
</reference>
<keyword evidence="1" id="KW-0812">Transmembrane</keyword>
<dbReference type="GeneID" id="37268687"/>
<keyword evidence="3" id="KW-1185">Reference proteome</keyword>
<proteinExistence type="predicted"/>
<name>A0A316ZER0_9BASI</name>
<dbReference type="Proteomes" id="UP000245946">
    <property type="component" value="Unassembled WGS sequence"/>
</dbReference>
<sequence length="105" mass="11659">MANLNMQTVKQQAAAAEQPPIQPAYAPSLAIEVSLVSNTYKAMFDSKQLPNWLFLPLDWWDSIFWTVYHHTDLLCLALLGLLGLLQIQALMTNSPTSSAVNSVKL</sequence>
<dbReference type="EMBL" id="KZ819288">
    <property type="protein sequence ID" value="PWN99508.1"/>
    <property type="molecule type" value="Genomic_DNA"/>
</dbReference>
<evidence type="ECO:0000256" key="1">
    <source>
        <dbReference type="SAM" id="Phobius"/>
    </source>
</evidence>
<gene>
    <name evidence="2" type="ORF">FA09DRAFT_324955</name>
</gene>
<feature type="transmembrane region" description="Helical" evidence="1">
    <location>
        <begin position="63"/>
        <end position="85"/>
    </location>
</feature>
<keyword evidence="1" id="KW-1133">Transmembrane helix</keyword>
<dbReference type="AlphaFoldDB" id="A0A316ZER0"/>
<evidence type="ECO:0000313" key="3">
    <source>
        <dbReference type="Proteomes" id="UP000245946"/>
    </source>
</evidence>
<evidence type="ECO:0000313" key="2">
    <source>
        <dbReference type="EMBL" id="PWN99508.1"/>
    </source>
</evidence>
<keyword evidence="1" id="KW-0472">Membrane</keyword>
<accession>A0A316ZER0</accession>
<protein>
    <submittedName>
        <fullName evidence="2">Uncharacterized protein</fullName>
    </submittedName>
</protein>